<name>A0A9P4QWW4_9PLEO</name>
<dbReference type="Proteomes" id="UP000799444">
    <property type="component" value="Unassembled WGS sequence"/>
</dbReference>
<proteinExistence type="inferred from homology"/>
<evidence type="ECO:0000256" key="6">
    <source>
        <dbReference type="ARBA" id="ARBA00023136"/>
    </source>
</evidence>
<feature type="transmembrane region" description="Helical" evidence="8">
    <location>
        <begin position="64"/>
        <end position="84"/>
    </location>
</feature>
<feature type="non-terminal residue" evidence="9">
    <location>
        <position position="1"/>
    </location>
</feature>
<keyword evidence="10" id="KW-1185">Reference proteome</keyword>
<comment type="similarity">
    <text evidence="2 7">Belongs to the MIP/aquaporin (TC 1.A.8) family.</text>
</comment>
<accession>A0A9P4QWW4</accession>
<gene>
    <name evidence="9" type="ORF">EJ04DRAFT_440863</name>
</gene>
<keyword evidence="3 7" id="KW-0813">Transport</keyword>
<protein>
    <submittedName>
        <fullName evidence="9">Aquaporin-like protein</fullName>
    </submittedName>
</protein>
<dbReference type="Gene3D" id="1.20.1080.10">
    <property type="entry name" value="Glycerol uptake facilitator protein"/>
    <property type="match status" value="1"/>
</dbReference>
<dbReference type="InterPro" id="IPR000425">
    <property type="entry name" value="MIP"/>
</dbReference>
<dbReference type="GO" id="GO:0015250">
    <property type="term" value="F:water channel activity"/>
    <property type="evidence" value="ECO:0007669"/>
    <property type="project" value="TreeGrafter"/>
</dbReference>
<feature type="transmembrane region" description="Helical" evidence="8">
    <location>
        <begin position="104"/>
        <end position="126"/>
    </location>
</feature>
<dbReference type="Pfam" id="PF00230">
    <property type="entry name" value="MIP"/>
    <property type="match status" value="1"/>
</dbReference>
<evidence type="ECO:0000256" key="5">
    <source>
        <dbReference type="ARBA" id="ARBA00022989"/>
    </source>
</evidence>
<evidence type="ECO:0000256" key="2">
    <source>
        <dbReference type="ARBA" id="ARBA00006175"/>
    </source>
</evidence>
<feature type="transmembrane region" description="Helical" evidence="8">
    <location>
        <begin position="160"/>
        <end position="181"/>
    </location>
</feature>
<keyword evidence="6 8" id="KW-0472">Membrane</keyword>
<comment type="subcellular location">
    <subcellularLocation>
        <location evidence="1">Membrane</location>
        <topology evidence="1">Multi-pass membrane protein</topology>
    </subcellularLocation>
</comment>
<evidence type="ECO:0000313" key="10">
    <source>
        <dbReference type="Proteomes" id="UP000799444"/>
    </source>
</evidence>
<evidence type="ECO:0000256" key="3">
    <source>
        <dbReference type="ARBA" id="ARBA00022448"/>
    </source>
</evidence>
<dbReference type="PANTHER" id="PTHR43829">
    <property type="entry name" value="AQUAPORIN OR AQUAGLYCEROPORIN RELATED"/>
    <property type="match status" value="1"/>
</dbReference>
<evidence type="ECO:0000256" key="7">
    <source>
        <dbReference type="RuleBase" id="RU000477"/>
    </source>
</evidence>
<dbReference type="InterPro" id="IPR023271">
    <property type="entry name" value="Aquaporin-like"/>
</dbReference>
<organism evidence="9 10">
    <name type="scientific">Polyplosphaeria fusca</name>
    <dbReference type="NCBI Taxonomy" id="682080"/>
    <lineage>
        <taxon>Eukaryota</taxon>
        <taxon>Fungi</taxon>
        <taxon>Dikarya</taxon>
        <taxon>Ascomycota</taxon>
        <taxon>Pezizomycotina</taxon>
        <taxon>Dothideomycetes</taxon>
        <taxon>Pleosporomycetidae</taxon>
        <taxon>Pleosporales</taxon>
        <taxon>Tetraplosphaeriaceae</taxon>
        <taxon>Polyplosphaeria</taxon>
    </lineage>
</organism>
<feature type="transmembrane region" description="Helical" evidence="8">
    <location>
        <begin position="32"/>
        <end position="52"/>
    </location>
</feature>
<keyword evidence="5 8" id="KW-1133">Transmembrane helix</keyword>
<evidence type="ECO:0000313" key="9">
    <source>
        <dbReference type="EMBL" id="KAF2732574.1"/>
    </source>
</evidence>
<dbReference type="GO" id="GO:0015254">
    <property type="term" value="F:glycerol channel activity"/>
    <property type="evidence" value="ECO:0007669"/>
    <property type="project" value="TreeGrafter"/>
</dbReference>
<reference evidence="9" key="1">
    <citation type="journal article" date="2020" name="Stud. Mycol.">
        <title>101 Dothideomycetes genomes: a test case for predicting lifestyles and emergence of pathogens.</title>
        <authorList>
            <person name="Haridas S."/>
            <person name="Albert R."/>
            <person name="Binder M."/>
            <person name="Bloem J."/>
            <person name="Labutti K."/>
            <person name="Salamov A."/>
            <person name="Andreopoulos B."/>
            <person name="Baker S."/>
            <person name="Barry K."/>
            <person name="Bills G."/>
            <person name="Bluhm B."/>
            <person name="Cannon C."/>
            <person name="Castanera R."/>
            <person name="Culley D."/>
            <person name="Daum C."/>
            <person name="Ezra D."/>
            <person name="Gonzalez J."/>
            <person name="Henrissat B."/>
            <person name="Kuo A."/>
            <person name="Liang C."/>
            <person name="Lipzen A."/>
            <person name="Lutzoni F."/>
            <person name="Magnuson J."/>
            <person name="Mondo S."/>
            <person name="Nolan M."/>
            <person name="Ohm R."/>
            <person name="Pangilinan J."/>
            <person name="Park H.-J."/>
            <person name="Ramirez L."/>
            <person name="Alfaro M."/>
            <person name="Sun H."/>
            <person name="Tritt A."/>
            <person name="Yoshinaga Y."/>
            <person name="Zwiers L.-H."/>
            <person name="Turgeon B."/>
            <person name="Goodwin S."/>
            <person name="Spatafora J."/>
            <person name="Crous P."/>
            <person name="Grigoriev I."/>
        </authorList>
    </citation>
    <scope>NUCLEOTIDE SEQUENCE</scope>
    <source>
        <strain evidence="9">CBS 125425</strain>
    </source>
</reference>
<dbReference type="PRINTS" id="PR00783">
    <property type="entry name" value="MINTRINSICP"/>
</dbReference>
<evidence type="ECO:0000256" key="4">
    <source>
        <dbReference type="ARBA" id="ARBA00022692"/>
    </source>
</evidence>
<comment type="caution">
    <text evidence="9">The sequence shown here is derived from an EMBL/GenBank/DDBJ whole genome shotgun (WGS) entry which is preliminary data.</text>
</comment>
<sequence>EQTLQDDGSDPDDDETEPNWWFGIRRKMREPLAEWLGTMVMVLMGVCGNLQVKTSQNQAGSFSQSAAMWGLGTMMAIYVAGGVLGNPMVSINLSVFRDFPARKAVIYICSQILGAICAVWIAYGIYKDAILSIDPQTTADQSPTSTGTAFFTLPAPFASIPTAFMTDFTLAAVMSGVVLAIGDDTNQ</sequence>
<evidence type="ECO:0000256" key="1">
    <source>
        <dbReference type="ARBA" id="ARBA00004141"/>
    </source>
</evidence>
<dbReference type="OrthoDB" id="3222at2759"/>
<dbReference type="AlphaFoldDB" id="A0A9P4QWW4"/>
<dbReference type="EMBL" id="ML996175">
    <property type="protein sequence ID" value="KAF2732574.1"/>
    <property type="molecule type" value="Genomic_DNA"/>
</dbReference>
<dbReference type="SUPFAM" id="SSF81338">
    <property type="entry name" value="Aquaporin-like"/>
    <property type="match status" value="1"/>
</dbReference>
<dbReference type="InterPro" id="IPR050363">
    <property type="entry name" value="MIP/Aquaporin"/>
</dbReference>
<keyword evidence="4 7" id="KW-0812">Transmembrane</keyword>
<dbReference type="GO" id="GO:0005886">
    <property type="term" value="C:plasma membrane"/>
    <property type="evidence" value="ECO:0007669"/>
    <property type="project" value="TreeGrafter"/>
</dbReference>
<evidence type="ECO:0000256" key="8">
    <source>
        <dbReference type="SAM" id="Phobius"/>
    </source>
</evidence>
<dbReference type="PANTHER" id="PTHR43829:SF24">
    <property type="entry name" value="MIP AQUAPORIN (EUROFUNG)"/>
    <property type="match status" value="1"/>
</dbReference>